<evidence type="ECO:0000313" key="3">
    <source>
        <dbReference type="Proteomes" id="UP001627154"/>
    </source>
</evidence>
<organism evidence="2 3">
    <name type="scientific">Trichogramma kaykai</name>
    <dbReference type="NCBI Taxonomy" id="54128"/>
    <lineage>
        <taxon>Eukaryota</taxon>
        <taxon>Metazoa</taxon>
        <taxon>Ecdysozoa</taxon>
        <taxon>Arthropoda</taxon>
        <taxon>Hexapoda</taxon>
        <taxon>Insecta</taxon>
        <taxon>Pterygota</taxon>
        <taxon>Neoptera</taxon>
        <taxon>Endopterygota</taxon>
        <taxon>Hymenoptera</taxon>
        <taxon>Apocrita</taxon>
        <taxon>Proctotrupomorpha</taxon>
        <taxon>Chalcidoidea</taxon>
        <taxon>Trichogrammatidae</taxon>
        <taxon>Trichogramma</taxon>
    </lineage>
</organism>
<dbReference type="Proteomes" id="UP001627154">
    <property type="component" value="Unassembled WGS sequence"/>
</dbReference>
<evidence type="ECO:0008006" key="4">
    <source>
        <dbReference type="Google" id="ProtNLM"/>
    </source>
</evidence>
<reference evidence="2 3" key="1">
    <citation type="journal article" date="2024" name="bioRxiv">
        <title>A reference genome for Trichogramma kaykai: A tiny desert-dwelling parasitoid wasp with competing sex-ratio distorters.</title>
        <authorList>
            <person name="Culotta J."/>
            <person name="Lindsey A.R."/>
        </authorList>
    </citation>
    <scope>NUCLEOTIDE SEQUENCE [LARGE SCALE GENOMIC DNA]</scope>
    <source>
        <strain evidence="2 3">KSX58</strain>
    </source>
</reference>
<dbReference type="GO" id="GO:0003677">
    <property type="term" value="F:DNA binding"/>
    <property type="evidence" value="ECO:0007669"/>
    <property type="project" value="UniProtKB-KW"/>
</dbReference>
<dbReference type="AlphaFoldDB" id="A0ABD2W069"/>
<accession>A0ABD2W069</accession>
<sequence>MEIPYPGGSALIRTALLKQGIPFHSVDTSMASISASTLKSYDASLKKWWYFCQEGELDIYEASIPRIIEFLQLEFNKGLSFSALNGIRSAISLITTADVKDDLRVSRFFRGISKLRPPKPKYDCTWDPKDILDYYDSQQMNEKLDLKCLSEKLLILLAIVTGQRIHTLSLIKIENIRVSKDKIEILIPDPVKTSGINVFQPLLLLPFYRKNLKICPATPLRDYLNVTSQSRGGILKMDGLSSKYMSTSLYFNKGNVDFSLTLTKSSTTKVIGTYEQPKEDDKVTDMMLKDALSFQGTISE</sequence>
<keyword evidence="1" id="KW-0238">DNA-binding</keyword>
<dbReference type="InterPro" id="IPR010998">
    <property type="entry name" value="Integrase_recombinase_N"/>
</dbReference>
<evidence type="ECO:0000256" key="1">
    <source>
        <dbReference type="ARBA" id="ARBA00023125"/>
    </source>
</evidence>
<dbReference type="Gene3D" id="1.10.150.130">
    <property type="match status" value="1"/>
</dbReference>
<gene>
    <name evidence="2" type="ORF">TKK_018137</name>
</gene>
<dbReference type="InterPro" id="IPR011010">
    <property type="entry name" value="DNA_brk_join_enz"/>
</dbReference>
<comment type="caution">
    <text evidence="2">The sequence shown here is derived from an EMBL/GenBank/DDBJ whole genome shotgun (WGS) entry which is preliminary data.</text>
</comment>
<proteinExistence type="predicted"/>
<dbReference type="EMBL" id="JBJJXI010000147">
    <property type="protein sequence ID" value="KAL3386259.1"/>
    <property type="molecule type" value="Genomic_DNA"/>
</dbReference>
<dbReference type="PANTHER" id="PTHR35617">
    <property type="entry name" value="PHAGE_INTEGRASE DOMAIN-CONTAINING PROTEIN"/>
    <property type="match status" value="1"/>
</dbReference>
<dbReference type="SUPFAM" id="SSF56349">
    <property type="entry name" value="DNA breaking-rejoining enzymes"/>
    <property type="match status" value="1"/>
</dbReference>
<keyword evidence="3" id="KW-1185">Reference proteome</keyword>
<evidence type="ECO:0000313" key="2">
    <source>
        <dbReference type="EMBL" id="KAL3386259.1"/>
    </source>
</evidence>
<name>A0ABD2W069_9HYME</name>
<dbReference type="PANTHER" id="PTHR35617:SF3">
    <property type="entry name" value="CORE-BINDING (CB) DOMAIN-CONTAINING PROTEIN"/>
    <property type="match status" value="1"/>
</dbReference>
<protein>
    <recommendedName>
        <fullName evidence="4">Tyr recombinase domain-containing protein</fullName>
    </recommendedName>
</protein>